<proteinExistence type="predicted"/>
<accession>A0A6I4VYG2</accession>
<gene>
    <name evidence="2" type="ORF">GSM42_19670</name>
</gene>
<dbReference type="EMBL" id="WUUL01000022">
    <property type="protein sequence ID" value="MXQ55903.1"/>
    <property type="molecule type" value="Genomic_DNA"/>
</dbReference>
<sequence length="204" mass="23439">MKEKVGNEKQIGIERYIPTCRLLHASSVLPSQVDIYIDHRKWISSLAFSQITLPFAVPAETFTIIITKLMHPEQIIWQTTVNLKEIRCFTLALTEKNSCPYLSVYIDDPVPVIGRAKLRMVQLAPDTSPISISTDQVVLFSDVRFGDARFLTLPSCQSPLFFRLANTDQMIYHVPKLHFEQGRVYTLFMVGRRKKAPKFRLLLL</sequence>
<dbReference type="RefSeq" id="WP_160803260.1">
    <property type="nucleotide sequence ID" value="NZ_WUUL01000022.1"/>
</dbReference>
<organism evidence="2 3">
    <name type="scientific">Shimazuella alba</name>
    <dbReference type="NCBI Taxonomy" id="2690964"/>
    <lineage>
        <taxon>Bacteria</taxon>
        <taxon>Bacillati</taxon>
        <taxon>Bacillota</taxon>
        <taxon>Bacilli</taxon>
        <taxon>Bacillales</taxon>
        <taxon>Thermoactinomycetaceae</taxon>
        <taxon>Shimazuella</taxon>
    </lineage>
</organism>
<evidence type="ECO:0000313" key="3">
    <source>
        <dbReference type="Proteomes" id="UP000430692"/>
    </source>
</evidence>
<evidence type="ECO:0000259" key="1">
    <source>
        <dbReference type="Pfam" id="PF14344"/>
    </source>
</evidence>
<name>A0A6I4VYG2_9BACL</name>
<dbReference type="Proteomes" id="UP000430692">
    <property type="component" value="Unassembled WGS sequence"/>
</dbReference>
<dbReference type="InterPro" id="IPR025510">
    <property type="entry name" value="DUF4397"/>
</dbReference>
<keyword evidence="3" id="KW-1185">Reference proteome</keyword>
<reference evidence="2 3" key="1">
    <citation type="submission" date="2019-12" db="EMBL/GenBank/DDBJ databases">
        <title>Whole-genome analyses of novel actinobacteria.</title>
        <authorList>
            <person name="Sahin N."/>
            <person name="Saygin H."/>
        </authorList>
    </citation>
    <scope>NUCLEOTIDE SEQUENCE [LARGE SCALE GENOMIC DNA]</scope>
    <source>
        <strain evidence="2 3">KC615</strain>
    </source>
</reference>
<comment type="caution">
    <text evidence="2">The sequence shown here is derived from an EMBL/GenBank/DDBJ whole genome shotgun (WGS) entry which is preliminary data.</text>
</comment>
<dbReference type="AlphaFoldDB" id="A0A6I4VYG2"/>
<feature type="domain" description="DUF4397" evidence="1">
    <location>
        <begin position="21"/>
        <end position="132"/>
    </location>
</feature>
<evidence type="ECO:0000313" key="2">
    <source>
        <dbReference type="EMBL" id="MXQ55903.1"/>
    </source>
</evidence>
<dbReference type="Pfam" id="PF14344">
    <property type="entry name" value="DUF4397"/>
    <property type="match status" value="1"/>
</dbReference>
<protein>
    <submittedName>
        <fullName evidence="2">DUF4397 domain-containing protein</fullName>
    </submittedName>
</protein>